<dbReference type="Pfam" id="PF13508">
    <property type="entry name" value="Acetyltransf_7"/>
    <property type="match status" value="1"/>
</dbReference>
<dbReference type="InterPro" id="IPR016181">
    <property type="entry name" value="Acyl_CoA_acyltransferase"/>
</dbReference>
<accession>A0AAD6XIM9</accession>
<dbReference type="PROSITE" id="PS51186">
    <property type="entry name" value="GNAT"/>
    <property type="match status" value="1"/>
</dbReference>
<gene>
    <name evidence="2" type="ORF">B0H15DRAFT_470701</name>
</gene>
<evidence type="ECO:0000313" key="2">
    <source>
        <dbReference type="EMBL" id="KAJ7081393.1"/>
    </source>
</evidence>
<dbReference type="EMBL" id="JARJCN010000050">
    <property type="protein sequence ID" value="KAJ7081393.1"/>
    <property type="molecule type" value="Genomic_DNA"/>
</dbReference>
<dbReference type="InterPro" id="IPR052523">
    <property type="entry name" value="Trichothecene_AcTrans"/>
</dbReference>
<dbReference type="InterPro" id="IPR000182">
    <property type="entry name" value="GNAT_dom"/>
</dbReference>
<feature type="domain" description="N-acetyltransferase" evidence="1">
    <location>
        <begin position="85"/>
        <end position="215"/>
    </location>
</feature>
<dbReference type="PANTHER" id="PTHR42791">
    <property type="entry name" value="GNAT FAMILY ACETYLTRANSFERASE"/>
    <property type="match status" value="1"/>
</dbReference>
<evidence type="ECO:0000259" key="1">
    <source>
        <dbReference type="PROSITE" id="PS51186"/>
    </source>
</evidence>
<organism evidence="2 3">
    <name type="scientific">Mycena belliarum</name>
    <dbReference type="NCBI Taxonomy" id="1033014"/>
    <lineage>
        <taxon>Eukaryota</taxon>
        <taxon>Fungi</taxon>
        <taxon>Dikarya</taxon>
        <taxon>Basidiomycota</taxon>
        <taxon>Agaricomycotina</taxon>
        <taxon>Agaricomycetes</taxon>
        <taxon>Agaricomycetidae</taxon>
        <taxon>Agaricales</taxon>
        <taxon>Marasmiineae</taxon>
        <taxon>Mycenaceae</taxon>
        <taxon>Mycena</taxon>
    </lineage>
</organism>
<protein>
    <recommendedName>
        <fullName evidence="1">N-acetyltransferase domain-containing protein</fullName>
    </recommendedName>
</protein>
<keyword evidence="3" id="KW-1185">Reference proteome</keyword>
<dbReference type="Gene3D" id="3.40.630.30">
    <property type="match status" value="1"/>
</dbReference>
<reference evidence="2" key="1">
    <citation type="submission" date="2023-03" db="EMBL/GenBank/DDBJ databases">
        <title>Massive genome expansion in bonnet fungi (Mycena s.s.) driven by repeated elements and novel gene families across ecological guilds.</title>
        <authorList>
            <consortium name="Lawrence Berkeley National Laboratory"/>
            <person name="Harder C.B."/>
            <person name="Miyauchi S."/>
            <person name="Viragh M."/>
            <person name="Kuo A."/>
            <person name="Thoen E."/>
            <person name="Andreopoulos B."/>
            <person name="Lu D."/>
            <person name="Skrede I."/>
            <person name="Drula E."/>
            <person name="Henrissat B."/>
            <person name="Morin E."/>
            <person name="Kohler A."/>
            <person name="Barry K."/>
            <person name="LaButti K."/>
            <person name="Morin E."/>
            <person name="Salamov A."/>
            <person name="Lipzen A."/>
            <person name="Mereny Z."/>
            <person name="Hegedus B."/>
            <person name="Baldrian P."/>
            <person name="Stursova M."/>
            <person name="Weitz H."/>
            <person name="Taylor A."/>
            <person name="Grigoriev I.V."/>
            <person name="Nagy L.G."/>
            <person name="Martin F."/>
            <person name="Kauserud H."/>
        </authorList>
    </citation>
    <scope>NUCLEOTIDE SEQUENCE</scope>
    <source>
        <strain evidence="2">CBHHK173m</strain>
    </source>
</reference>
<name>A0AAD6XIM9_9AGAR</name>
<dbReference type="AlphaFoldDB" id="A0AAD6XIM9"/>
<dbReference type="SUPFAM" id="SSF55729">
    <property type="entry name" value="Acyl-CoA N-acyltransferases (Nat)"/>
    <property type="match status" value="1"/>
</dbReference>
<evidence type="ECO:0000313" key="3">
    <source>
        <dbReference type="Proteomes" id="UP001222325"/>
    </source>
</evidence>
<sequence>MGDLVVRRLTNPTDDEIERASALLTEAFRSVTEDTFGASMTGGNPDLDQPFHRAHLRAGAIGGELWVAGFGPTDISAVAVWFGPGSALLATEEQRAAGYNEVRSRFTPELERWWSEYFEPRSAQWIEACLGKGTAHKSWNLNLLATSVDHHHKGLATALLRTVDTRASSDGTMMYLETTTDANIKFYKNRGFVVRGDISIIGSGGEVTFTCLSKP</sequence>
<dbReference type="Proteomes" id="UP001222325">
    <property type="component" value="Unassembled WGS sequence"/>
</dbReference>
<dbReference type="PANTHER" id="PTHR42791:SF1">
    <property type="entry name" value="N-ACETYLTRANSFERASE DOMAIN-CONTAINING PROTEIN"/>
    <property type="match status" value="1"/>
</dbReference>
<comment type="caution">
    <text evidence="2">The sequence shown here is derived from an EMBL/GenBank/DDBJ whole genome shotgun (WGS) entry which is preliminary data.</text>
</comment>
<proteinExistence type="predicted"/>
<dbReference type="GO" id="GO:0016747">
    <property type="term" value="F:acyltransferase activity, transferring groups other than amino-acyl groups"/>
    <property type="evidence" value="ECO:0007669"/>
    <property type="project" value="InterPro"/>
</dbReference>